<comment type="subcellular location">
    <subcellularLocation>
        <location evidence="1">Cell membrane</location>
        <topology evidence="1">Multi-pass membrane protein</topology>
    </subcellularLocation>
</comment>
<keyword evidence="5 8" id="KW-0812">Transmembrane</keyword>
<evidence type="ECO:0000313" key="11">
    <source>
        <dbReference type="Proteomes" id="UP000257032"/>
    </source>
</evidence>
<sequence length="301" mass="33961">MINEEKLGIFYTAGAYILWGVLPIYWKMIQEIPAFEILAHRIVWSFLFMGIVIMIARKQKEFMRECRQIIKNKKQLVGITLASITISINWVTYILAVNTDHVVEASLGYYINPLVSILLGMIVLKEKFSKAQWLAFLLAALGVIYMTVNFGSVPWLALLLAFSFGSYGLLKKLVPLNAMFGLTIETLIVTPVALVFLFQQQTGQWSTIDFWSWTTAIVFGAGIVTAIPLLLFSAGAKRIPLSMVGFLQYFAPTIMLIIGIFLYDEPFTDVHAVSFTLIWAGLAVYTVTRMKRLKKYEAKAS</sequence>
<dbReference type="InterPro" id="IPR037185">
    <property type="entry name" value="EmrE-like"/>
</dbReference>
<dbReference type="InterPro" id="IPR004626">
    <property type="entry name" value="RarD"/>
</dbReference>
<dbReference type="RefSeq" id="WP_115895208.1">
    <property type="nucleotide sequence ID" value="NZ_QTLC01000085.1"/>
</dbReference>
<evidence type="ECO:0000259" key="9">
    <source>
        <dbReference type="Pfam" id="PF00892"/>
    </source>
</evidence>
<feature type="transmembrane region" description="Helical" evidence="8">
    <location>
        <begin position="210"/>
        <end position="232"/>
    </location>
</feature>
<feature type="transmembrane region" description="Helical" evidence="8">
    <location>
        <begin position="38"/>
        <end position="56"/>
    </location>
</feature>
<dbReference type="GO" id="GO:0005886">
    <property type="term" value="C:plasma membrane"/>
    <property type="evidence" value="ECO:0007669"/>
    <property type="project" value="UniProtKB-SubCell"/>
</dbReference>
<evidence type="ECO:0000256" key="8">
    <source>
        <dbReference type="SAM" id="Phobius"/>
    </source>
</evidence>
<feature type="transmembrane region" description="Helical" evidence="8">
    <location>
        <begin position="154"/>
        <end position="170"/>
    </location>
</feature>
<keyword evidence="3" id="KW-0813">Transport</keyword>
<accession>A0A3D8VB62</accession>
<evidence type="ECO:0000256" key="3">
    <source>
        <dbReference type="ARBA" id="ARBA00022448"/>
    </source>
</evidence>
<evidence type="ECO:0000256" key="2">
    <source>
        <dbReference type="ARBA" id="ARBA00007362"/>
    </source>
</evidence>
<evidence type="ECO:0000313" key="10">
    <source>
        <dbReference type="EMBL" id="RDY66656.1"/>
    </source>
</evidence>
<organism evidence="10 11">
    <name type="scientific">Halobacillus trueperi</name>
    <dbReference type="NCBI Taxonomy" id="156205"/>
    <lineage>
        <taxon>Bacteria</taxon>
        <taxon>Bacillati</taxon>
        <taxon>Bacillota</taxon>
        <taxon>Bacilli</taxon>
        <taxon>Bacillales</taxon>
        <taxon>Bacillaceae</taxon>
        <taxon>Halobacillus</taxon>
    </lineage>
</organism>
<feature type="transmembrane region" description="Helical" evidence="8">
    <location>
        <begin position="131"/>
        <end position="148"/>
    </location>
</feature>
<feature type="domain" description="EamA" evidence="9">
    <location>
        <begin position="155"/>
        <end position="285"/>
    </location>
</feature>
<feature type="domain" description="EamA" evidence="9">
    <location>
        <begin position="7"/>
        <end position="147"/>
    </location>
</feature>
<feature type="transmembrane region" description="Helical" evidence="8">
    <location>
        <begin position="177"/>
        <end position="198"/>
    </location>
</feature>
<evidence type="ECO:0000256" key="1">
    <source>
        <dbReference type="ARBA" id="ARBA00004651"/>
    </source>
</evidence>
<evidence type="ECO:0000256" key="6">
    <source>
        <dbReference type="ARBA" id="ARBA00022989"/>
    </source>
</evidence>
<comment type="similarity">
    <text evidence="2">Belongs to the EamA transporter family.</text>
</comment>
<evidence type="ECO:0000256" key="5">
    <source>
        <dbReference type="ARBA" id="ARBA00022692"/>
    </source>
</evidence>
<feature type="transmembrane region" description="Helical" evidence="8">
    <location>
        <begin position="244"/>
        <end position="263"/>
    </location>
</feature>
<keyword evidence="6 8" id="KW-1133">Transmembrane helix</keyword>
<feature type="transmembrane region" description="Helical" evidence="8">
    <location>
        <begin position="76"/>
        <end position="95"/>
    </location>
</feature>
<evidence type="ECO:0000256" key="7">
    <source>
        <dbReference type="ARBA" id="ARBA00023136"/>
    </source>
</evidence>
<evidence type="ECO:0000256" key="4">
    <source>
        <dbReference type="ARBA" id="ARBA00022475"/>
    </source>
</evidence>
<dbReference type="SUPFAM" id="SSF103481">
    <property type="entry name" value="Multidrug resistance efflux transporter EmrE"/>
    <property type="match status" value="2"/>
</dbReference>
<dbReference type="EMBL" id="QTLC01000085">
    <property type="protein sequence ID" value="RDY66656.1"/>
    <property type="molecule type" value="Genomic_DNA"/>
</dbReference>
<dbReference type="NCBIfam" id="TIGR00688">
    <property type="entry name" value="rarD"/>
    <property type="match status" value="1"/>
</dbReference>
<gene>
    <name evidence="10" type="primary">rarD</name>
    <name evidence="10" type="ORF">DXT76_20510</name>
</gene>
<feature type="transmembrane region" description="Helical" evidence="8">
    <location>
        <begin position="7"/>
        <end position="26"/>
    </location>
</feature>
<dbReference type="PANTHER" id="PTHR22911:SF137">
    <property type="entry name" value="SOLUTE CARRIER FAMILY 35 MEMBER G2-RELATED"/>
    <property type="match status" value="1"/>
</dbReference>
<dbReference type="Proteomes" id="UP000257032">
    <property type="component" value="Unassembled WGS sequence"/>
</dbReference>
<comment type="caution">
    <text evidence="10">The sequence shown here is derived from an EMBL/GenBank/DDBJ whole genome shotgun (WGS) entry which is preliminary data.</text>
</comment>
<keyword evidence="4" id="KW-1003">Cell membrane</keyword>
<keyword evidence="7 8" id="KW-0472">Membrane</keyword>
<dbReference type="PANTHER" id="PTHR22911">
    <property type="entry name" value="ACYL-MALONYL CONDENSING ENZYME-RELATED"/>
    <property type="match status" value="1"/>
</dbReference>
<feature type="transmembrane region" description="Helical" evidence="8">
    <location>
        <begin position="269"/>
        <end position="287"/>
    </location>
</feature>
<feature type="transmembrane region" description="Helical" evidence="8">
    <location>
        <begin position="107"/>
        <end position="124"/>
    </location>
</feature>
<reference evidence="10 11" key="1">
    <citation type="submission" date="2018-08" db="EMBL/GenBank/DDBJ databases">
        <title>Genome sequence of strict halophilic Halobacillus trueperi SS1 isolated from Lunsu, a salty water body of North West Himalayas.</title>
        <authorList>
            <person name="Gupta S."/>
            <person name="Sharma P."/>
            <person name="Dev K."/>
            <person name="Baumler D."/>
            <person name="Sourirajan A."/>
        </authorList>
    </citation>
    <scope>NUCLEOTIDE SEQUENCE [LARGE SCALE GENOMIC DNA]</scope>
    <source>
        <strain evidence="10 11">SS1</strain>
    </source>
</reference>
<name>A0A3D8VB62_9BACI</name>
<dbReference type="InterPro" id="IPR000620">
    <property type="entry name" value="EamA_dom"/>
</dbReference>
<dbReference type="Pfam" id="PF00892">
    <property type="entry name" value="EamA"/>
    <property type="match status" value="2"/>
</dbReference>
<dbReference type="AlphaFoldDB" id="A0A3D8VB62"/>
<protein>
    <submittedName>
        <fullName evidence="10">EamA family transporter RarD</fullName>
    </submittedName>
</protein>
<proteinExistence type="inferred from homology"/>